<evidence type="ECO:0000256" key="1">
    <source>
        <dbReference type="ARBA" id="ARBA00004418"/>
    </source>
</evidence>
<dbReference type="AlphaFoldDB" id="A0A3B0ZIA0"/>
<keyword evidence="5" id="KW-0813">Transport</keyword>
<dbReference type="Gene3D" id="2.50.20.10">
    <property type="entry name" value="Lipoprotein localisation LolA/LolB/LppX"/>
    <property type="match status" value="1"/>
</dbReference>
<dbReference type="InterPro" id="IPR018323">
    <property type="entry name" value="OM_lipoprot_carrier_LolA_Pbac"/>
</dbReference>
<dbReference type="GO" id="GO:0030288">
    <property type="term" value="C:outer membrane-bounded periplasmic space"/>
    <property type="evidence" value="ECO:0007669"/>
    <property type="project" value="TreeGrafter"/>
</dbReference>
<dbReference type="PANTHER" id="PTHR35869:SF1">
    <property type="entry name" value="OUTER-MEMBRANE LIPOPROTEIN CARRIER PROTEIN"/>
    <property type="match status" value="1"/>
</dbReference>
<dbReference type="NCBIfam" id="TIGR00547">
    <property type="entry name" value="lolA"/>
    <property type="match status" value="1"/>
</dbReference>
<protein>
    <recommendedName>
        <fullName evidence="4">Outer-membrane lipoprotein carrier protein</fullName>
    </recommendedName>
</protein>
<evidence type="ECO:0000256" key="3">
    <source>
        <dbReference type="ARBA" id="ARBA00011245"/>
    </source>
</evidence>
<comment type="subunit">
    <text evidence="3">Monomer.</text>
</comment>
<dbReference type="InterPro" id="IPR029046">
    <property type="entry name" value="LolA/LolB/LppX"/>
</dbReference>
<evidence type="ECO:0000313" key="9">
    <source>
        <dbReference type="EMBL" id="VAW81004.1"/>
    </source>
</evidence>
<dbReference type="Pfam" id="PF03548">
    <property type="entry name" value="LolA"/>
    <property type="match status" value="1"/>
</dbReference>
<accession>A0A3B0ZIA0</accession>
<dbReference type="GO" id="GO:0042953">
    <property type="term" value="P:lipoprotein transport"/>
    <property type="evidence" value="ECO:0007669"/>
    <property type="project" value="InterPro"/>
</dbReference>
<dbReference type="PANTHER" id="PTHR35869">
    <property type="entry name" value="OUTER-MEMBRANE LIPOPROTEIN CARRIER PROTEIN"/>
    <property type="match status" value="1"/>
</dbReference>
<comment type="subcellular location">
    <subcellularLocation>
        <location evidence="1">Periplasm</location>
    </subcellularLocation>
</comment>
<dbReference type="EMBL" id="UOFN01000137">
    <property type="protein sequence ID" value="VAW81004.1"/>
    <property type="molecule type" value="Genomic_DNA"/>
</dbReference>
<dbReference type="CDD" id="cd16325">
    <property type="entry name" value="LolA"/>
    <property type="match status" value="1"/>
</dbReference>
<sequence length="208" mass="23167">MRPLFTTPLRILVLLWIFVPFTVHADQVGDYFAALKTFEANFTQHVVGANGETLQDAAGEVWISTPGRFRWNYLTPYKQLIVSDGKQLWNYDADLEQASVSPVDDRLTSTPAMLLSGVRPLSEVMNTKPIGKENGVDWYQLEPKSSDAAVEAVKIGFRKGQLEAIEVRDGFGNQTRIQFSDIKLNQTVDPALFELDLPPGTDVIGNLP</sequence>
<proteinExistence type="inferred from homology"/>
<gene>
    <name evidence="9" type="ORF">MNBD_GAMMA15-370</name>
</gene>
<dbReference type="GO" id="GO:0044874">
    <property type="term" value="P:lipoprotein localization to outer membrane"/>
    <property type="evidence" value="ECO:0007669"/>
    <property type="project" value="TreeGrafter"/>
</dbReference>
<comment type="similarity">
    <text evidence="2">Belongs to the LolA family.</text>
</comment>
<evidence type="ECO:0000256" key="6">
    <source>
        <dbReference type="ARBA" id="ARBA00022764"/>
    </source>
</evidence>
<evidence type="ECO:0000256" key="8">
    <source>
        <dbReference type="ARBA" id="ARBA00023186"/>
    </source>
</evidence>
<dbReference type="InterPro" id="IPR004564">
    <property type="entry name" value="OM_lipoprot_carrier_LolA-like"/>
</dbReference>
<evidence type="ECO:0000256" key="7">
    <source>
        <dbReference type="ARBA" id="ARBA00022927"/>
    </source>
</evidence>
<evidence type="ECO:0000256" key="4">
    <source>
        <dbReference type="ARBA" id="ARBA00014035"/>
    </source>
</evidence>
<keyword evidence="8" id="KW-0143">Chaperone</keyword>
<keyword evidence="6" id="KW-0574">Periplasm</keyword>
<evidence type="ECO:0000256" key="2">
    <source>
        <dbReference type="ARBA" id="ARBA00007615"/>
    </source>
</evidence>
<reference evidence="9" key="1">
    <citation type="submission" date="2018-06" db="EMBL/GenBank/DDBJ databases">
        <authorList>
            <person name="Zhirakovskaya E."/>
        </authorList>
    </citation>
    <scope>NUCLEOTIDE SEQUENCE</scope>
</reference>
<dbReference type="HAMAP" id="MF_00240">
    <property type="entry name" value="LolA"/>
    <property type="match status" value="1"/>
</dbReference>
<dbReference type="SUPFAM" id="SSF89392">
    <property type="entry name" value="Prokaryotic lipoproteins and lipoprotein localization factors"/>
    <property type="match status" value="1"/>
</dbReference>
<keyword evidence="7" id="KW-0653">Protein transport</keyword>
<keyword evidence="9" id="KW-0449">Lipoprotein</keyword>
<organism evidence="9">
    <name type="scientific">hydrothermal vent metagenome</name>
    <dbReference type="NCBI Taxonomy" id="652676"/>
    <lineage>
        <taxon>unclassified sequences</taxon>
        <taxon>metagenomes</taxon>
        <taxon>ecological metagenomes</taxon>
    </lineage>
</organism>
<evidence type="ECO:0000256" key="5">
    <source>
        <dbReference type="ARBA" id="ARBA00022448"/>
    </source>
</evidence>
<name>A0A3B0ZIA0_9ZZZZ</name>